<dbReference type="KEGG" id="csl:COCSUDRAFT_40839"/>
<dbReference type="OrthoDB" id="507543at2759"/>
<dbReference type="eggNOG" id="ENOG502SS38">
    <property type="taxonomic scope" value="Eukaryota"/>
</dbReference>
<dbReference type="EMBL" id="AGSI01000005">
    <property type="protein sequence ID" value="EIE24444.1"/>
    <property type="molecule type" value="Genomic_DNA"/>
</dbReference>
<comment type="caution">
    <text evidence="3">The sequence shown here is derived from an EMBL/GenBank/DDBJ whole genome shotgun (WGS) entry which is preliminary data.</text>
</comment>
<evidence type="ECO:0000256" key="1">
    <source>
        <dbReference type="SAM" id="MobiDB-lite"/>
    </source>
</evidence>
<gene>
    <name evidence="3" type="ORF">COCSUDRAFT_40839</name>
</gene>
<dbReference type="Gene3D" id="3.40.50.2300">
    <property type="match status" value="1"/>
</dbReference>
<dbReference type="InterPro" id="IPR023485">
    <property type="entry name" value="Ptyr_pPase"/>
</dbReference>
<dbReference type="InterPro" id="IPR036196">
    <property type="entry name" value="Ptyr_pPase_sf"/>
</dbReference>
<reference evidence="3 4" key="1">
    <citation type="journal article" date="2012" name="Genome Biol.">
        <title>The genome of the polar eukaryotic microalga coccomyxa subellipsoidea reveals traits of cold adaptation.</title>
        <authorList>
            <person name="Blanc G."/>
            <person name="Agarkova I."/>
            <person name="Grimwood J."/>
            <person name="Kuo A."/>
            <person name="Brueggeman A."/>
            <person name="Dunigan D."/>
            <person name="Gurnon J."/>
            <person name="Ladunga I."/>
            <person name="Lindquist E."/>
            <person name="Lucas S."/>
            <person name="Pangilinan J."/>
            <person name="Proschold T."/>
            <person name="Salamov A."/>
            <person name="Schmutz J."/>
            <person name="Weeks D."/>
            <person name="Yamada T."/>
            <person name="Claverie J.M."/>
            <person name="Grigoriev I."/>
            <person name="Van Etten J."/>
            <person name="Lomsadze A."/>
            <person name="Borodovsky M."/>
        </authorList>
    </citation>
    <scope>NUCLEOTIDE SEQUENCE [LARGE SCALE GENOMIC DNA]</scope>
    <source>
        <strain evidence="3 4">C-169</strain>
    </source>
</reference>
<dbReference type="SUPFAM" id="SSF52788">
    <property type="entry name" value="Phosphotyrosine protein phosphatases I"/>
    <property type="match status" value="1"/>
</dbReference>
<name>I0Z1C5_COCSC</name>
<dbReference type="Proteomes" id="UP000007264">
    <property type="component" value="Unassembled WGS sequence"/>
</dbReference>
<accession>I0Z1C5</accession>
<dbReference type="RefSeq" id="XP_005648988.1">
    <property type="nucleotide sequence ID" value="XM_005648931.1"/>
</dbReference>
<dbReference type="Pfam" id="PF01451">
    <property type="entry name" value="LMWPc"/>
    <property type="match status" value="1"/>
</dbReference>
<sequence>MAGHCATSSLQQNSASSSQRPSGCNAVQCEKSETVSTRLWRDRWRYMRSESARTNLGLPKADWHRYHLQILFVDRTDTVRARVATGLFERVAEWNGYGRALYPSAAGVDAEGGAPNVATTASLLSMAGMLGIRAKIFAAQRERFDYDDFDRHDIIVAMDDSVLEDILGIAGGPSDKAWYAPRCTTLTAFSRYCGGLILRGGGSGVLEPELRAIVAPVLQRACNAAGISRPNLGSGPEEWNMMVEDIVVACAGLVQYLADAYPPDLPEYDPV</sequence>
<protein>
    <recommendedName>
        <fullName evidence="2">Phosphotyrosine protein phosphatase I domain-containing protein</fullName>
    </recommendedName>
</protein>
<evidence type="ECO:0000259" key="2">
    <source>
        <dbReference type="Pfam" id="PF01451"/>
    </source>
</evidence>
<feature type="domain" description="Phosphotyrosine protein phosphatase I" evidence="2">
    <location>
        <begin position="70"/>
        <end position="171"/>
    </location>
</feature>
<evidence type="ECO:0000313" key="3">
    <source>
        <dbReference type="EMBL" id="EIE24444.1"/>
    </source>
</evidence>
<dbReference type="AlphaFoldDB" id="I0Z1C5"/>
<evidence type="ECO:0000313" key="4">
    <source>
        <dbReference type="Proteomes" id="UP000007264"/>
    </source>
</evidence>
<proteinExistence type="predicted"/>
<feature type="compositionally biased region" description="Low complexity" evidence="1">
    <location>
        <begin position="8"/>
        <end position="19"/>
    </location>
</feature>
<feature type="region of interest" description="Disordered" evidence="1">
    <location>
        <begin position="1"/>
        <end position="25"/>
    </location>
</feature>
<organism evidence="3 4">
    <name type="scientific">Coccomyxa subellipsoidea (strain C-169)</name>
    <name type="common">Green microalga</name>
    <dbReference type="NCBI Taxonomy" id="574566"/>
    <lineage>
        <taxon>Eukaryota</taxon>
        <taxon>Viridiplantae</taxon>
        <taxon>Chlorophyta</taxon>
        <taxon>core chlorophytes</taxon>
        <taxon>Trebouxiophyceae</taxon>
        <taxon>Trebouxiophyceae incertae sedis</taxon>
        <taxon>Coccomyxaceae</taxon>
        <taxon>Coccomyxa</taxon>
        <taxon>Coccomyxa subellipsoidea</taxon>
    </lineage>
</organism>
<dbReference type="GeneID" id="17042446"/>
<keyword evidence="4" id="KW-1185">Reference proteome</keyword>